<feature type="transmembrane region" description="Helical" evidence="2">
    <location>
        <begin position="230"/>
        <end position="250"/>
    </location>
</feature>
<name>A0A0B7KFW8_BIOOC</name>
<keyword evidence="2" id="KW-0812">Transmembrane</keyword>
<feature type="region of interest" description="Disordered" evidence="1">
    <location>
        <begin position="354"/>
        <end position="382"/>
    </location>
</feature>
<dbReference type="PANTHER" id="PTHR37577">
    <property type="entry name" value="INTEGRAL MEMBRANE PROTEIN"/>
    <property type="match status" value="1"/>
</dbReference>
<sequence length="382" mass="42459">MDADCPDVGSTNPDIAGLGIVIAFAFQAGMSLVLSIWSLLLWKSAVTALLDGNPMIHAYSRFPGLRSPNGIIQHALGLAYNMDEGEAVRAARRTLSNFYRRHESSWVIRKRIIDGILLTISDTQTVNGLSLLIAGLAQCKSLSLYHMHIIYDTVNFTAISMCGSLANVYGQDKKSRNSRLYAFVTFFALYLAFSIVFATKLRSWDLTEPGQCYNNALISLPNHGHPSDDIIYVGITCFWCLCVLICCGQLQSSFMSKSYQEDHSRLNPFMRFIVPSLERLAASIVLLAMLQYPVHLYMVIALRISNEGSLSGDSENTWGFGQIVALVTAFSTLMECVRGYSDYVEEIKQLEEATSTEAREVNAEARDKHEGPSNMRSTQAER</sequence>
<dbReference type="EMBL" id="CDPU01000068">
    <property type="protein sequence ID" value="CEO56493.1"/>
    <property type="molecule type" value="Genomic_DNA"/>
</dbReference>
<feature type="transmembrane region" description="Helical" evidence="2">
    <location>
        <begin position="180"/>
        <end position="199"/>
    </location>
</feature>
<reference evidence="3" key="1">
    <citation type="submission" date="2015-01" db="EMBL/GenBank/DDBJ databases">
        <authorList>
            <person name="Durling Mikael"/>
        </authorList>
    </citation>
    <scope>NUCLEOTIDE SEQUENCE</scope>
</reference>
<organism evidence="3">
    <name type="scientific">Bionectria ochroleuca</name>
    <name type="common">Gliocladium roseum</name>
    <dbReference type="NCBI Taxonomy" id="29856"/>
    <lineage>
        <taxon>Eukaryota</taxon>
        <taxon>Fungi</taxon>
        <taxon>Dikarya</taxon>
        <taxon>Ascomycota</taxon>
        <taxon>Pezizomycotina</taxon>
        <taxon>Sordariomycetes</taxon>
        <taxon>Hypocreomycetidae</taxon>
        <taxon>Hypocreales</taxon>
        <taxon>Bionectriaceae</taxon>
        <taxon>Clonostachys</taxon>
    </lineage>
</organism>
<feature type="transmembrane region" description="Helical" evidence="2">
    <location>
        <begin position="280"/>
        <end position="300"/>
    </location>
</feature>
<protein>
    <submittedName>
        <fullName evidence="3">Uncharacterized protein</fullName>
    </submittedName>
</protein>
<evidence type="ECO:0000313" key="3">
    <source>
        <dbReference type="EMBL" id="CEO56493.1"/>
    </source>
</evidence>
<evidence type="ECO:0000256" key="1">
    <source>
        <dbReference type="SAM" id="MobiDB-lite"/>
    </source>
</evidence>
<gene>
    <name evidence="3" type="ORF">BN869_000012551_1</name>
</gene>
<feature type="transmembrane region" description="Helical" evidence="2">
    <location>
        <begin position="15"/>
        <end position="42"/>
    </location>
</feature>
<keyword evidence="2" id="KW-1133">Transmembrane helix</keyword>
<dbReference type="AlphaFoldDB" id="A0A0B7KFW8"/>
<dbReference type="PANTHER" id="PTHR37577:SF1">
    <property type="entry name" value="INTEGRAL MEMBRANE PROTEIN"/>
    <property type="match status" value="1"/>
</dbReference>
<evidence type="ECO:0000256" key="2">
    <source>
        <dbReference type="SAM" id="Phobius"/>
    </source>
</evidence>
<feature type="transmembrane region" description="Helical" evidence="2">
    <location>
        <begin position="320"/>
        <end position="340"/>
    </location>
</feature>
<proteinExistence type="predicted"/>
<dbReference type="InterPro" id="IPR053018">
    <property type="entry name" value="Elsinochrome_Biosynth-Asso"/>
</dbReference>
<feature type="compositionally biased region" description="Basic and acidic residues" evidence="1">
    <location>
        <begin position="354"/>
        <end position="371"/>
    </location>
</feature>
<keyword evidence="2" id="KW-0472">Membrane</keyword>
<accession>A0A0B7KFW8</accession>